<feature type="transmembrane region" description="Helical" evidence="6">
    <location>
        <begin position="100"/>
        <end position="120"/>
    </location>
</feature>
<dbReference type="InterPro" id="IPR056412">
    <property type="entry name" value="Ig_CycH"/>
</dbReference>
<dbReference type="Proteomes" id="UP000199256">
    <property type="component" value="Unassembled WGS sequence"/>
</dbReference>
<dbReference type="AlphaFoldDB" id="A0A1H7PA86"/>
<dbReference type="NCBIfam" id="TIGR03142">
    <property type="entry name" value="cytochro_ccmI"/>
    <property type="match status" value="1"/>
</dbReference>
<evidence type="ECO:0000313" key="9">
    <source>
        <dbReference type="EMBL" id="SEL32559.1"/>
    </source>
</evidence>
<feature type="region of interest" description="Disordered" evidence="5">
    <location>
        <begin position="399"/>
        <end position="420"/>
    </location>
</feature>
<dbReference type="InterPro" id="IPR051263">
    <property type="entry name" value="C-type_cytochrome_biogenesis"/>
</dbReference>
<dbReference type="SUPFAM" id="SSF48452">
    <property type="entry name" value="TPR-like"/>
    <property type="match status" value="1"/>
</dbReference>
<evidence type="ECO:0000259" key="7">
    <source>
        <dbReference type="Pfam" id="PF23892"/>
    </source>
</evidence>
<keyword evidence="10" id="KW-1185">Reference proteome</keyword>
<dbReference type="GO" id="GO:0005886">
    <property type="term" value="C:plasma membrane"/>
    <property type="evidence" value="ECO:0007669"/>
    <property type="project" value="TreeGrafter"/>
</dbReference>
<sequence>MTMGFWIAAALLMLTAMMLVIWPFLRRRPGPQVEARGLNLTIYRQRMAELDQELASGLMNREQYEAARLELEDNLITDEEDAPQAPVVPSTGSGQHQGGMVLLVSAILIPILALLIHFQLAPAGPDPRQTIAMGQAPSNNPEMGQDAAQHDPDEVERMIDQLKARLEQEPDDAEGWVVLARTYRFLERFDDAAQAYERAHGIIGDDPMLNVDYAETLVVAQDGRVSSQAARLLNTALEQQPDNQNALWLAAIGAFQAGELTRSREHLEHLQTLLDPDTGSARAVQDALREVGAAMQQEQTDSAPAGTDPQGDTTVLEVNIELDNALAERLTGDEQVMVFARPVDGPRMPLAVVRTDARFPLQVSLEDGSGMGMATQTSMTQYQWIEVVARVSRSGMAEARSGDLEGISDPVDPSDPEGRVNLRIDRVLP</sequence>
<evidence type="ECO:0000256" key="2">
    <source>
        <dbReference type="ARBA" id="ARBA00022737"/>
    </source>
</evidence>
<keyword evidence="6" id="KW-0812">Transmembrane</keyword>
<dbReference type="GO" id="GO:0017004">
    <property type="term" value="P:cytochrome complex assembly"/>
    <property type="evidence" value="ECO:0007669"/>
    <property type="project" value="UniProtKB-KW"/>
</dbReference>
<name>A0A1H7PA86_9GAMM</name>
<feature type="domain" description="Cytochrome c-type biogenesis protein H Ig-like" evidence="7">
    <location>
        <begin position="316"/>
        <end position="425"/>
    </location>
</feature>
<dbReference type="Pfam" id="PF23914">
    <property type="entry name" value="TPR_CcmH_CycH"/>
    <property type="match status" value="1"/>
</dbReference>
<dbReference type="EMBL" id="FOAA01000013">
    <property type="protein sequence ID" value="SEL32559.1"/>
    <property type="molecule type" value="Genomic_DNA"/>
</dbReference>
<comment type="subcellular location">
    <subcellularLocation>
        <location evidence="1">Cell envelope</location>
    </subcellularLocation>
</comment>
<dbReference type="STRING" id="1396821.SAMN05444515_11396"/>
<dbReference type="RefSeq" id="WP_090254554.1">
    <property type="nucleotide sequence ID" value="NZ_FOAA01000013.1"/>
</dbReference>
<dbReference type="InterPro" id="IPR011990">
    <property type="entry name" value="TPR-like_helical_dom_sf"/>
</dbReference>
<gene>
    <name evidence="9" type="ORF">SAMN05444515_11396</name>
</gene>
<evidence type="ECO:0000256" key="3">
    <source>
        <dbReference type="ARBA" id="ARBA00022748"/>
    </source>
</evidence>
<dbReference type="Pfam" id="PF23892">
    <property type="entry name" value="Ig_CycH"/>
    <property type="match status" value="1"/>
</dbReference>
<dbReference type="PANTHER" id="PTHR47870">
    <property type="entry name" value="CYTOCHROME C-TYPE BIOGENESIS PROTEIN CCMH"/>
    <property type="match status" value="1"/>
</dbReference>
<dbReference type="PANTHER" id="PTHR47870:SF4">
    <property type="entry name" value="CYTOCHROME C-TYPE BIOGENESIS PROTEIN CYCH"/>
    <property type="match status" value="1"/>
</dbReference>
<dbReference type="GO" id="GO:0030313">
    <property type="term" value="C:cell envelope"/>
    <property type="evidence" value="ECO:0007669"/>
    <property type="project" value="UniProtKB-SubCell"/>
</dbReference>
<organism evidence="9 10">
    <name type="scientific">Ectothiorhodospira marina</name>
    <dbReference type="NCBI Taxonomy" id="1396821"/>
    <lineage>
        <taxon>Bacteria</taxon>
        <taxon>Pseudomonadati</taxon>
        <taxon>Pseudomonadota</taxon>
        <taxon>Gammaproteobacteria</taxon>
        <taxon>Chromatiales</taxon>
        <taxon>Ectothiorhodospiraceae</taxon>
        <taxon>Ectothiorhodospira</taxon>
    </lineage>
</organism>
<keyword evidence="3" id="KW-0201">Cytochrome c-type biogenesis</keyword>
<evidence type="ECO:0000259" key="8">
    <source>
        <dbReference type="Pfam" id="PF23914"/>
    </source>
</evidence>
<evidence type="ECO:0000313" key="10">
    <source>
        <dbReference type="Proteomes" id="UP000199256"/>
    </source>
</evidence>
<evidence type="ECO:0000256" key="6">
    <source>
        <dbReference type="SAM" id="Phobius"/>
    </source>
</evidence>
<feature type="region of interest" description="Disordered" evidence="5">
    <location>
        <begin position="127"/>
        <end position="149"/>
    </location>
</feature>
<dbReference type="Gene3D" id="1.25.40.10">
    <property type="entry name" value="Tetratricopeptide repeat domain"/>
    <property type="match status" value="1"/>
</dbReference>
<reference evidence="10" key="1">
    <citation type="submission" date="2016-10" db="EMBL/GenBank/DDBJ databases">
        <authorList>
            <person name="Varghese N."/>
            <person name="Submissions S."/>
        </authorList>
    </citation>
    <scope>NUCLEOTIDE SEQUENCE [LARGE SCALE GENOMIC DNA]</scope>
    <source>
        <strain evidence="10">DSM 241</strain>
    </source>
</reference>
<feature type="domain" description="Cytochrome c-type biogenesis protein H TPR" evidence="8">
    <location>
        <begin position="143"/>
        <end position="278"/>
    </location>
</feature>
<evidence type="ECO:0000256" key="5">
    <source>
        <dbReference type="SAM" id="MobiDB-lite"/>
    </source>
</evidence>
<evidence type="ECO:0000256" key="4">
    <source>
        <dbReference type="ARBA" id="ARBA00022803"/>
    </source>
</evidence>
<protein>
    <submittedName>
        <fullName evidence="9">Cytochrome c-type biogenesis protein CcmH</fullName>
    </submittedName>
</protein>
<dbReference type="InterPro" id="IPR056413">
    <property type="entry name" value="TPR_CcmH_CycH"/>
</dbReference>
<keyword evidence="6" id="KW-1133">Transmembrane helix</keyword>
<dbReference type="InterPro" id="IPR017560">
    <property type="entry name" value="Cyt_c_biogenesis_CcmI"/>
</dbReference>
<keyword evidence="6" id="KW-0472">Membrane</keyword>
<keyword evidence="2" id="KW-0677">Repeat</keyword>
<accession>A0A1H7PA86</accession>
<dbReference type="OrthoDB" id="9776053at2"/>
<evidence type="ECO:0000256" key="1">
    <source>
        <dbReference type="ARBA" id="ARBA00004196"/>
    </source>
</evidence>
<keyword evidence="4" id="KW-0802">TPR repeat</keyword>
<feature type="transmembrane region" description="Helical" evidence="6">
    <location>
        <begin position="6"/>
        <end position="25"/>
    </location>
</feature>
<proteinExistence type="predicted"/>